<dbReference type="Proteomes" id="UP000054516">
    <property type="component" value="Unassembled WGS sequence"/>
</dbReference>
<accession>A0A1W2TPZ3</accession>
<keyword evidence="3" id="KW-1185">Reference proteome</keyword>
<feature type="chain" id="PRO_5010730847" evidence="1">
    <location>
        <begin position="24"/>
        <end position="97"/>
    </location>
</feature>
<gene>
    <name evidence="2" type="ORF">SAMD00023353_4500660</name>
</gene>
<dbReference type="EMBL" id="DF977490">
    <property type="protein sequence ID" value="GAP90488.1"/>
    <property type="molecule type" value="Genomic_DNA"/>
</dbReference>
<evidence type="ECO:0000256" key="1">
    <source>
        <dbReference type="SAM" id="SignalP"/>
    </source>
</evidence>
<keyword evidence="1" id="KW-0732">Signal</keyword>
<evidence type="ECO:0000313" key="2">
    <source>
        <dbReference type="EMBL" id="GAP90488.1"/>
    </source>
</evidence>
<organism evidence="2">
    <name type="scientific">Rosellinia necatrix</name>
    <name type="common">White root-rot fungus</name>
    <dbReference type="NCBI Taxonomy" id="77044"/>
    <lineage>
        <taxon>Eukaryota</taxon>
        <taxon>Fungi</taxon>
        <taxon>Dikarya</taxon>
        <taxon>Ascomycota</taxon>
        <taxon>Pezizomycotina</taxon>
        <taxon>Sordariomycetes</taxon>
        <taxon>Xylariomycetidae</taxon>
        <taxon>Xylariales</taxon>
        <taxon>Xylariaceae</taxon>
        <taxon>Rosellinia</taxon>
    </lineage>
</organism>
<sequence length="97" mass="9985">MKSFTIAIMALTALASATPISNALDDTCSGPSENCLQDSDCCSGSLCNLALEQCIFQGNPGQTCSTKGQQCQAFGATFPPCCDGLTCGAFSRTCDPQ</sequence>
<evidence type="ECO:0000313" key="3">
    <source>
        <dbReference type="Proteomes" id="UP000054516"/>
    </source>
</evidence>
<reference evidence="2" key="1">
    <citation type="submission" date="2016-03" db="EMBL/GenBank/DDBJ databases">
        <title>Draft genome sequence of Rosellinia necatrix.</title>
        <authorList>
            <person name="Kanematsu S."/>
        </authorList>
    </citation>
    <scope>NUCLEOTIDE SEQUENCE [LARGE SCALE GENOMIC DNA]</scope>
    <source>
        <strain evidence="2">W97</strain>
    </source>
</reference>
<feature type="signal peptide" evidence="1">
    <location>
        <begin position="1"/>
        <end position="23"/>
    </location>
</feature>
<proteinExistence type="predicted"/>
<protein>
    <submittedName>
        <fullName evidence="2">Uncharacterized protein</fullName>
    </submittedName>
</protein>
<dbReference type="AlphaFoldDB" id="A0A1W2TPZ3"/>
<name>A0A1W2TPZ3_ROSNE</name>